<gene>
    <name evidence="5" type="ORF">EB796_019912</name>
</gene>
<feature type="domain" description="Sushi" evidence="4">
    <location>
        <begin position="90"/>
        <end position="161"/>
    </location>
</feature>
<dbReference type="Gene3D" id="2.10.70.10">
    <property type="entry name" value="Complement Module, domain 1"/>
    <property type="match status" value="1"/>
</dbReference>
<evidence type="ECO:0000256" key="2">
    <source>
        <dbReference type="PROSITE-ProRule" id="PRU00302"/>
    </source>
</evidence>
<accession>A0A7J7J6J5</accession>
<evidence type="ECO:0000256" key="3">
    <source>
        <dbReference type="SAM" id="Phobius"/>
    </source>
</evidence>
<comment type="caution">
    <text evidence="2">Lacks conserved residue(s) required for the propagation of feature annotation.</text>
</comment>
<comment type="caution">
    <text evidence="5">The sequence shown here is derived from an EMBL/GenBank/DDBJ whole genome shotgun (WGS) entry which is preliminary data.</text>
</comment>
<proteinExistence type="predicted"/>
<dbReference type="CDD" id="cd00102">
    <property type="entry name" value="IPT"/>
    <property type="match status" value="1"/>
</dbReference>
<keyword evidence="3" id="KW-0812">Transmembrane</keyword>
<evidence type="ECO:0000259" key="4">
    <source>
        <dbReference type="PROSITE" id="PS50923"/>
    </source>
</evidence>
<dbReference type="Proteomes" id="UP000593567">
    <property type="component" value="Unassembled WGS sequence"/>
</dbReference>
<protein>
    <submittedName>
        <fullName evidence="5">PLXNB1</fullName>
    </submittedName>
</protein>
<sequence length="552" mass="60749">MVWLIQDQVLLVCDYKNALRVVNLEDNDVSTICEGQYSNNPTFRTGGLDKCQVNSPLTAKVIDGVIYIGDSSGPETNRAGHILTLTYSQPKCYPPEAKDLKNVLSFTPNKNEYINKDSIKFRCDNGYGVNSSYDTVTCVRALFDNGTVYGVWDKPLPVCKEAALLKLEPKKGQQSGGTIITLTGIFTEEPQIFVAQEQVLEFTRESTQTITFYMPESQSGLGAVDVEVLLGNPSSESYEYLPNPAVRSINRNSAISREGLEIFFKGNNFDSAYNHTLVFSSVSTSVRAVTNCQLGTSGKTLSCITPDFSEFFDGKAKRSVTTGVEFLTLTATLLLDGKAHIGGQFDFTISDTEPTFDTFKQIMKFDLWNKTTIDLTGSNLDTSLMISDYTVYLKFVESGTQLLCDVTRISQATVVCQPPLNSITIPAHTPNLLADLQVSVAGKNYTIGKVKFFISHVASPVKVDPPSTGLVDIVVPVVVTAVVIIIALLAYLLYKRKQPRPPISQLPRYEDDGNGGLEMILPCELRIKLNDIYIDSSKLSFNPKSEPIGRGW</sequence>
<keyword evidence="2" id="KW-0768">Sushi</keyword>
<evidence type="ECO:0000313" key="5">
    <source>
        <dbReference type="EMBL" id="KAF6021773.1"/>
    </source>
</evidence>
<dbReference type="Pfam" id="PF01833">
    <property type="entry name" value="TIG"/>
    <property type="match status" value="1"/>
</dbReference>
<dbReference type="CDD" id="cd00033">
    <property type="entry name" value="CCP"/>
    <property type="match status" value="1"/>
</dbReference>
<dbReference type="PROSITE" id="PS50923">
    <property type="entry name" value="SUSHI"/>
    <property type="match status" value="1"/>
</dbReference>
<dbReference type="SMART" id="SM00032">
    <property type="entry name" value="CCP"/>
    <property type="match status" value="1"/>
</dbReference>
<dbReference type="EMBL" id="VXIV02002964">
    <property type="protein sequence ID" value="KAF6021773.1"/>
    <property type="molecule type" value="Genomic_DNA"/>
</dbReference>
<reference evidence="5" key="1">
    <citation type="submission" date="2020-06" db="EMBL/GenBank/DDBJ databases">
        <title>Draft genome of Bugula neritina, a colonial animal packing powerful symbionts and potential medicines.</title>
        <authorList>
            <person name="Rayko M."/>
        </authorList>
    </citation>
    <scope>NUCLEOTIDE SEQUENCE [LARGE SCALE GENOMIC DNA]</scope>
    <source>
        <strain evidence="5">Kwan_BN1</strain>
    </source>
</reference>
<dbReference type="SMART" id="SM00429">
    <property type="entry name" value="IPT"/>
    <property type="match status" value="2"/>
</dbReference>
<dbReference type="InterPro" id="IPR002909">
    <property type="entry name" value="IPT_dom"/>
</dbReference>
<keyword evidence="6" id="KW-1185">Reference proteome</keyword>
<dbReference type="InterPro" id="IPR035976">
    <property type="entry name" value="Sushi/SCR/CCP_sf"/>
</dbReference>
<keyword evidence="3" id="KW-1133">Transmembrane helix</keyword>
<dbReference type="SUPFAM" id="SSF57535">
    <property type="entry name" value="Complement control module/SCR domain"/>
    <property type="match status" value="1"/>
</dbReference>
<dbReference type="PANTHER" id="PTHR22625">
    <property type="entry name" value="PLEXIN"/>
    <property type="match status" value="1"/>
</dbReference>
<organism evidence="5 6">
    <name type="scientific">Bugula neritina</name>
    <name type="common">Brown bryozoan</name>
    <name type="synonym">Sertularia neritina</name>
    <dbReference type="NCBI Taxonomy" id="10212"/>
    <lineage>
        <taxon>Eukaryota</taxon>
        <taxon>Metazoa</taxon>
        <taxon>Spiralia</taxon>
        <taxon>Lophotrochozoa</taxon>
        <taxon>Bryozoa</taxon>
        <taxon>Gymnolaemata</taxon>
        <taxon>Cheilostomatida</taxon>
        <taxon>Flustrina</taxon>
        <taxon>Buguloidea</taxon>
        <taxon>Bugulidae</taxon>
        <taxon>Bugula</taxon>
    </lineage>
</organism>
<keyword evidence="3" id="KW-0472">Membrane</keyword>
<evidence type="ECO:0000256" key="1">
    <source>
        <dbReference type="ARBA" id="ARBA00023157"/>
    </source>
</evidence>
<dbReference type="AlphaFoldDB" id="A0A7J7J6J5"/>
<dbReference type="InterPro" id="IPR031148">
    <property type="entry name" value="Plexin"/>
</dbReference>
<dbReference type="PANTHER" id="PTHR22625:SF70">
    <property type="entry name" value="PLEXIN A, ISOFORM A"/>
    <property type="match status" value="1"/>
</dbReference>
<dbReference type="InterPro" id="IPR013783">
    <property type="entry name" value="Ig-like_fold"/>
</dbReference>
<dbReference type="GO" id="GO:0017154">
    <property type="term" value="F:semaphorin receptor activity"/>
    <property type="evidence" value="ECO:0007669"/>
    <property type="project" value="InterPro"/>
</dbReference>
<dbReference type="Pfam" id="PF00084">
    <property type="entry name" value="Sushi"/>
    <property type="match status" value="1"/>
</dbReference>
<name>A0A7J7J6J5_BUGNE</name>
<evidence type="ECO:0000313" key="6">
    <source>
        <dbReference type="Proteomes" id="UP000593567"/>
    </source>
</evidence>
<dbReference type="InterPro" id="IPR000436">
    <property type="entry name" value="Sushi_SCR_CCP_dom"/>
</dbReference>
<keyword evidence="1" id="KW-1015">Disulfide bond</keyword>
<dbReference type="Gene3D" id="2.60.40.10">
    <property type="entry name" value="Immunoglobulins"/>
    <property type="match status" value="1"/>
</dbReference>
<feature type="transmembrane region" description="Helical" evidence="3">
    <location>
        <begin position="473"/>
        <end position="494"/>
    </location>
</feature>